<keyword evidence="3 6" id="KW-1133">Transmembrane helix</keyword>
<proteinExistence type="predicted"/>
<evidence type="ECO:0000256" key="1">
    <source>
        <dbReference type="ARBA" id="ARBA00004141"/>
    </source>
</evidence>
<feature type="transmembrane region" description="Helical" evidence="6">
    <location>
        <begin position="86"/>
        <end position="104"/>
    </location>
</feature>
<evidence type="ECO:0000256" key="3">
    <source>
        <dbReference type="ARBA" id="ARBA00022989"/>
    </source>
</evidence>
<dbReference type="InterPro" id="IPR004254">
    <property type="entry name" value="AdipoR/HlyIII-related"/>
</dbReference>
<evidence type="ECO:0000256" key="4">
    <source>
        <dbReference type="ARBA" id="ARBA00023136"/>
    </source>
</evidence>
<feature type="transmembrane region" description="Helical" evidence="6">
    <location>
        <begin position="20"/>
        <end position="39"/>
    </location>
</feature>
<evidence type="ECO:0000313" key="7">
    <source>
        <dbReference type="EMBL" id="QJC22396.1"/>
    </source>
</evidence>
<comment type="subcellular location">
    <subcellularLocation>
        <location evidence="1">Membrane</location>
        <topology evidence="1">Multi-pass membrane protein</topology>
    </subcellularLocation>
</comment>
<dbReference type="Proteomes" id="UP000502298">
    <property type="component" value="Chromosome"/>
</dbReference>
<dbReference type="GO" id="GO:0046872">
    <property type="term" value="F:metal ion binding"/>
    <property type="evidence" value="ECO:0007669"/>
    <property type="project" value="UniProtKB-KW"/>
</dbReference>
<feature type="transmembrane region" description="Helical" evidence="6">
    <location>
        <begin position="198"/>
        <end position="219"/>
    </location>
</feature>
<dbReference type="EMBL" id="CP050804">
    <property type="protein sequence ID" value="QJC22396.1"/>
    <property type="molecule type" value="Genomic_DNA"/>
</dbReference>
<feature type="transmembrane region" description="Helical" evidence="6">
    <location>
        <begin position="135"/>
        <end position="152"/>
    </location>
</feature>
<feature type="binding site" evidence="5">
    <location>
        <position position="67"/>
    </location>
    <ligand>
        <name>Zn(2+)</name>
        <dbReference type="ChEBI" id="CHEBI:29105"/>
    </ligand>
</feature>
<keyword evidence="2 6" id="KW-0812">Transmembrane</keyword>
<keyword evidence="4 6" id="KW-0472">Membrane</keyword>
<keyword evidence="5" id="KW-0479">Metal-binding</keyword>
<protein>
    <submittedName>
        <fullName evidence="7">Hemolysin III family protein</fullName>
    </submittedName>
</protein>
<dbReference type="AlphaFoldDB" id="A0A6H2EMU7"/>
<accession>A0A6H2EMU7</accession>
<feature type="transmembrane region" description="Helical" evidence="6">
    <location>
        <begin position="46"/>
        <end position="66"/>
    </location>
</feature>
<feature type="transmembrane region" description="Helical" evidence="6">
    <location>
        <begin position="164"/>
        <end position="183"/>
    </location>
</feature>
<dbReference type="PANTHER" id="PTHR20855">
    <property type="entry name" value="ADIPOR/PROGESTIN RECEPTOR-RELATED"/>
    <property type="match status" value="1"/>
</dbReference>
<reference evidence="7 8" key="1">
    <citation type="submission" date="2020-03" db="EMBL/GenBank/DDBJ databases">
        <title>Complete genome of Arcanobacterium buesumensis sp. nov. strain 2701.</title>
        <authorList>
            <person name="Borowiak M."/>
            <person name="Alssahen M."/>
            <person name="Laemmler C."/>
            <person name="Malorny B."/>
            <person name="Hassan A."/>
            <person name="Prenger-Berninghoff E."/>
            <person name="Ploetz M."/>
            <person name="Abdulmawjood A."/>
        </authorList>
    </citation>
    <scope>NUCLEOTIDE SEQUENCE [LARGE SCALE GENOMIC DNA]</scope>
    <source>
        <strain evidence="7 8">2701</strain>
    </source>
</reference>
<name>A0A6H2EMU7_9ACTO</name>
<dbReference type="GO" id="GO:0016020">
    <property type="term" value="C:membrane"/>
    <property type="evidence" value="ECO:0007669"/>
    <property type="project" value="UniProtKB-SubCell"/>
</dbReference>
<evidence type="ECO:0000256" key="6">
    <source>
        <dbReference type="SAM" id="Phobius"/>
    </source>
</evidence>
<dbReference type="Pfam" id="PF03006">
    <property type="entry name" value="HlyIII"/>
    <property type="match status" value="1"/>
</dbReference>
<feature type="transmembrane region" description="Helical" evidence="6">
    <location>
        <begin position="111"/>
        <end position="129"/>
    </location>
</feature>
<keyword evidence="8" id="KW-1185">Reference proteome</keyword>
<keyword evidence="5" id="KW-0862">Zinc</keyword>
<feature type="binding site" evidence="5">
    <location>
        <position position="200"/>
    </location>
    <ligand>
        <name>Zn(2+)</name>
        <dbReference type="ChEBI" id="CHEBI:29105"/>
    </ligand>
</feature>
<evidence type="ECO:0000256" key="2">
    <source>
        <dbReference type="ARBA" id="ARBA00022692"/>
    </source>
</evidence>
<sequence>MCSNHEIAVNDELKPRLRGWIHAITAPLALANGILLAIFSPDIGAMIACLVFMLASFFLFTNSGIYHIGTWSPKADAVLRRIDHSNIFFLIAGTYTPLSVMLLSPRKQLTVLLIVWGSAFFGALSRIFWLNAPRFLYVPLYIALGWIAVWYLPDFWANGSPAIVWLVLAGGISYTVGAVFYTFKWPNPWPRMWGFHEFFHLGTLGGFACHSVAVWLAIFS</sequence>
<organism evidence="7 8">
    <name type="scientific">Arcanobacterium buesumense</name>
    <dbReference type="NCBI Taxonomy" id="2722751"/>
    <lineage>
        <taxon>Bacteria</taxon>
        <taxon>Bacillati</taxon>
        <taxon>Actinomycetota</taxon>
        <taxon>Actinomycetes</taxon>
        <taxon>Actinomycetales</taxon>
        <taxon>Actinomycetaceae</taxon>
        <taxon>Arcanobacterium</taxon>
    </lineage>
</organism>
<dbReference type="PANTHER" id="PTHR20855:SF3">
    <property type="entry name" value="LD03007P"/>
    <property type="match status" value="1"/>
</dbReference>
<dbReference type="KEGG" id="arca:HC352_07670"/>
<gene>
    <name evidence="7" type="ORF">HC352_07670</name>
</gene>
<evidence type="ECO:0000313" key="8">
    <source>
        <dbReference type="Proteomes" id="UP000502298"/>
    </source>
</evidence>
<feature type="binding site" evidence="5">
    <location>
        <position position="196"/>
    </location>
    <ligand>
        <name>Zn(2+)</name>
        <dbReference type="ChEBI" id="CHEBI:29105"/>
    </ligand>
</feature>
<dbReference type="RefSeq" id="WP_168918318.1">
    <property type="nucleotide sequence ID" value="NZ_CP050804.1"/>
</dbReference>
<evidence type="ECO:0000256" key="5">
    <source>
        <dbReference type="PIRSR" id="PIRSR604254-1"/>
    </source>
</evidence>